<evidence type="ECO:0000313" key="3">
    <source>
        <dbReference type="Proteomes" id="UP000703269"/>
    </source>
</evidence>
<protein>
    <submittedName>
        <fullName evidence="2">Uncharacterized protein</fullName>
    </submittedName>
</protein>
<organism evidence="2 3">
    <name type="scientific">Phanerochaete sordida</name>
    <dbReference type="NCBI Taxonomy" id="48140"/>
    <lineage>
        <taxon>Eukaryota</taxon>
        <taxon>Fungi</taxon>
        <taxon>Dikarya</taxon>
        <taxon>Basidiomycota</taxon>
        <taxon>Agaricomycotina</taxon>
        <taxon>Agaricomycetes</taxon>
        <taxon>Polyporales</taxon>
        <taxon>Phanerochaetaceae</taxon>
        <taxon>Phanerochaete</taxon>
    </lineage>
</organism>
<evidence type="ECO:0000256" key="1">
    <source>
        <dbReference type="SAM" id="MobiDB-lite"/>
    </source>
</evidence>
<dbReference type="AlphaFoldDB" id="A0A9P3LHU7"/>
<reference evidence="2 3" key="1">
    <citation type="submission" date="2021-08" db="EMBL/GenBank/DDBJ databases">
        <title>Draft Genome Sequence of Phanerochaete sordida strain YK-624.</title>
        <authorList>
            <person name="Mori T."/>
            <person name="Dohra H."/>
            <person name="Suzuki T."/>
            <person name="Kawagishi H."/>
            <person name="Hirai H."/>
        </authorList>
    </citation>
    <scope>NUCLEOTIDE SEQUENCE [LARGE SCALE GENOMIC DNA]</scope>
    <source>
        <strain evidence="2 3">YK-624</strain>
    </source>
</reference>
<proteinExistence type="predicted"/>
<evidence type="ECO:0000313" key="2">
    <source>
        <dbReference type="EMBL" id="GJE95004.1"/>
    </source>
</evidence>
<feature type="region of interest" description="Disordered" evidence="1">
    <location>
        <begin position="91"/>
        <end position="111"/>
    </location>
</feature>
<gene>
    <name evidence="2" type="ORF">PsYK624_111820</name>
</gene>
<name>A0A9P3LHU7_9APHY</name>
<keyword evidence="3" id="KW-1185">Reference proteome</keyword>
<dbReference type="EMBL" id="BPQB01000045">
    <property type="protein sequence ID" value="GJE95004.1"/>
    <property type="molecule type" value="Genomic_DNA"/>
</dbReference>
<accession>A0A9P3LHU7</accession>
<sequence>MQPGRKKTVDEARAPRVSFAPRRRGDVLRDFLGDVSSRGRDQEKAARKLTECFPALRANVQRSARCLHCERTVNISFRSLRGRPTYAPRHRTTVRRQRAAGRRRRPRSTTAHLHVSTMMCSAWSSGQAMVATRPEHDMGASQAAALARKHAPSQHRGPSGPCTTAGVREATQERGRLGRSAARLCSTPFTRDRRRAAGGSTLSL</sequence>
<comment type="caution">
    <text evidence="2">The sequence shown here is derived from an EMBL/GenBank/DDBJ whole genome shotgun (WGS) entry which is preliminary data.</text>
</comment>
<dbReference type="Proteomes" id="UP000703269">
    <property type="component" value="Unassembled WGS sequence"/>
</dbReference>
<feature type="compositionally biased region" description="Basic residues" evidence="1">
    <location>
        <begin position="91"/>
        <end position="107"/>
    </location>
</feature>
<feature type="region of interest" description="Disordered" evidence="1">
    <location>
        <begin position="1"/>
        <end position="21"/>
    </location>
</feature>